<dbReference type="AlphaFoldDB" id="A0A2P7SE42"/>
<accession>A0A2P7SE42</accession>
<evidence type="ECO:0000313" key="2">
    <source>
        <dbReference type="Proteomes" id="UP000240653"/>
    </source>
</evidence>
<dbReference type="Proteomes" id="UP000240653">
    <property type="component" value="Unassembled WGS sequence"/>
</dbReference>
<proteinExistence type="predicted"/>
<evidence type="ECO:0008006" key="3">
    <source>
        <dbReference type="Google" id="ProtNLM"/>
    </source>
</evidence>
<evidence type="ECO:0000313" key="1">
    <source>
        <dbReference type="EMBL" id="PSJ60737.1"/>
    </source>
</evidence>
<dbReference type="EMBL" id="PXYL01000005">
    <property type="protein sequence ID" value="PSJ60737.1"/>
    <property type="molecule type" value="Genomic_DNA"/>
</dbReference>
<sequence>MGVSLDKLHGTAAYRDQNASDFVDKQRLEKLHVTAIYRDTKAGYTNQVLFDKVHVTAVYRFQAAAFSIVGDELRVAGGLTVGTHNVTVKATDANGKSFTKVIPITVTP</sequence>
<name>A0A2P7SE42_9HYPH</name>
<dbReference type="RefSeq" id="WP_106724203.1">
    <property type="nucleotide sequence ID" value="NZ_PXYL01000005.1"/>
</dbReference>
<gene>
    <name evidence="1" type="ORF">C7I85_11890</name>
</gene>
<organism evidence="1 2">
    <name type="scientific">Pseudaminobacter soli</name>
    <name type="common">ex Li et al. 2025</name>
    <dbReference type="NCBI Taxonomy" id="1295366"/>
    <lineage>
        <taxon>Bacteria</taxon>
        <taxon>Pseudomonadati</taxon>
        <taxon>Pseudomonadota</taxon>
        <taxon>Alphaproteobacteria</taxon>
        <taxon>Hyphomicrobiales</taxon>
        <taxon>Phyllobacteriaceae</taxon>
        <taxon>Pseudaminobacter</taxon>
    </lineage>
</organism>
<protein>
    <recommendedName>
        <fullName evidence="3">Bacterial Ig-like domain-containing protein</fullName>
    </recommendedName>
</protein>
<reference evidence="1 2" key="1">
    <citation type="submission" date="2018-03" db="EMBL/GenBank/DDBJ databases">
        <title>The draft genome of Mesorhizobium soli JCM 19897.</title>
        <authorList>
            <person name="Li L."/>
            <person name="Liu L."/>
            <person name="Liang L."/>
            <person name="Wang T."/>
            <person name="Zhang X."/>
        </authorList>
    </citation>
    <scope>NUCLEOTIDE SEQUENCE [LARGE SCALE GENOMIC DNA]</scope>
    <source>
        <strain evidence="1 2">JCM 19897</strain>
    </source>
</reference>
<comment type="caution">
    <text evidence="1">The sequence shown here is derived from an EMBL/GenBank/DDBJ whole genome shotgun (WGS) entry which is preliminary data.</text>
</comment>
<keyword evidence="2" id="KW-1185">Reference proteome</keyword>